<feature type="transmembrane region" description="Helical" evidence="1">
    <location>
        <begin position="57"/>
        <end position="82"/>
    </location>
</feature>
<dbReference type="RefSeq" id="WP_116441918.1">
    <property type="nucleotide sequence ID" value="NZ_BHEO01000008.1"/>
</dbReference>
<dbReference type="GO" id="GO:0005886">
    <property type="term" value="C:plasma membrane"/>
    <property type="evidence" value="ECO:0007669"/>
    <property type="project" value="TreeGrafter"/>
</dbReference>
<keyword evidence="1" id="KW-0812">Transmembrane</keyword>
<gene>
    <name evidence="4" type="ORF">EDD74_11110</name>
    <name evidence="3" type="ORF">FAEUMB_21810</name>
</gene>
<evidence type="ECO:0000313" key="6">
    <source>
        <dbReference type="Proteomes" id="UP000702954"/>
    </source>
</evidence>
<feature type="transmembrane region" description="Helical" evidence="1">
    <location>
        <begin position="207"/>
        <end position="227"/>
    </location>
</feature>
<proteinExistence type="predicted"/>
<keyword evidence="1" id="KW-0472">Membrane</keyword>
<dbReference type="PANTHER" id="PTHR30336">
    <property type="entry name" value="INNER MEMBRANE PROTEIN, PROBABLE PERMEASE"/>
    <property type="match status" value="1"/>
</dbReference>
<dbReference type="AlphaFoldDB" id="A0A4V2UQ02"/>
<feature type="domain" description="DUF218" evidence="2">
    <location>
        <begin position="90"/>
        <end position="207"/>
    </location>
</feature>
<evidence type="ECO:0000259" key="2">
    <source>
        <dbReference type="Pfam" id="PF02698"/>
    </source>
</evidence>
<dbReference type="InterPro" id="IPR014729">
    <property type="entry name" value="Rossmann-like_a/b/a_fold"/>
</dbReference>
<dbReference type="GO" id="GO:0043164">
    <property type="term" value="P:Gram-negative-bacterium-type cell wall biogenesis"/>
    <property type="evidence" value="ECO:0007669"/>
    <property type="project" value="TreeGrafter"/>
</dbReference>
<dbReference type="PANTHER" id="PTHR30336:SF4">
    <property type="entry name" value="ENVELOPE BIOGENESIS FACTOR ELYC"/>
    <property type="match status" value="1"/>
</dbReference>
<evidence type="ECO:0000313" key="5">
    <source>
        <dbReference type="Proteomes" id="UP000294613"/>
    </source>
</evidence>
<evidence type="ECO:0000256" key="1">
    <source>
        <dbReference type="SAM" id="Phobius"/>
    </source>
</evidence>
<dbReference type="EMBL" id="SLZV01000011">
    <property type="protein sequence ID" value="TCS68072.1"/>
    <property type="molecule type" value="Genomic_DNA"/>
</dbReference>
<dbReference type="GO" id="GO:0000270">
    <property type="term" value="P:peptidoglycan metabolic process"/>
    <property type="evidence" value="ECO:0007669"/>
    <property type="project" value="TreeGrafter"/>
</dbReference>
<keyword evidence="6" id="KW-1185">Reference proteome</keyword>
<organism evidence="4 5">
    <name type="scientific">Faecalimonas umbilicata</name>
    <dbReference type="NCBI Taxonomy" id="1912855"/>
    <lineage>
        <taxon>Bacteria</taxon>
        <taxon>Bacillati</taxon>
        <taxon>Bacillota</taxon>
        <taxon>Clostridia</taxon>
        <taxon>Lachnospirales</taxon>
        <taxon>Lachnospiraceae</taxon>
        <taxon>Faecalimonas</taxon>
    </lineage>
</organism>
<dbReference type="Proteomes" id="UP000294613">
    <property type="component" value="Unassembled WGS sequence"/>
</dbReference>
<dbReference type="Pfam" id="PF02698">
    <property type="entry name" value="DUF218"/>
    <property type="match status" value="1"/>
</dbReference>
<sequence length="241" mass="27728">MHTGFIVIGILAIVYYLFICYYTRKWNSTFAAFWIVFAVFNFLLAAIVHFSPRWLQYILLTLNFIAYFVFFAVQVIICSAMLTLPPKKLDVIIVLGAQVRGKKMTNSLKRRLDRGIEYLKENPETRVVVSGGQGKGEDVTEAFAMAQYLVSHGIAEEQISLEEKSRNTYENLKYSALLVDSMDDRIGIVSNNFHIYRSLLLGRQIGYTRLYGIAAGCNPILFLNYMVREFFAVMRMYLTKE</sequence>
<dbReference type="CDD" id="cd06259">
    <property type="entry name" value="YdcF-like"/>
    <property type="match status" value="1"/>
</dbReference>
<feature type="transmembrane region" description="Helical" evidence="1">
    <location>
        <begin position="30"/>
        <end position="51"/>
    </location>
</feature>
<dbReference type="Proteomes" id="UP000702954">
    <property type="component" value="Unassembled WGS sequence"/>
</dbReference>
<reference evidence="3 6" key="1">
    <citation type="journal article" date="2018" name="Int. J. Syst. Evol. Microbiol.">
        <title>Draft Genome Sequence of Faecalimonas umbilicata JCM 30896T, an Acetate-Producing Bacterium Isolated from Human Feces.</title>
        <authorList>
            <person name="Sakamoto M."/>
            <person name="Ikeyama N."/>
            <person name="Yuki M."/>
            <person name="Ohkuma M."/>
        </authorList>
    </citation>
    <scope>NUCLEOTIDE SEQUENCE [LARGE SCALE GENOMIC DNA]</scope>
    <source>
        <strain evidence="3 6">EGH7</strain>
    </source>
</reference>
<dbReference type="EMBL" id="BHEO01000008">
    <property type="protein sequence ID" value="GBU05640.1"/>
    <property type="molecule type" value="Genomic_DNA"/>
</dbReference>
<dbReference type="InterPro" id="IPR051599">
    <property type="entry name" value="Cell_Envelope_Assoc"/>
</dbReference>
<protein>
    <submittedName>
        <fullName evidence="4">Uncharacterized SAM-binding protein YcdF (DUF218 family)</fullName>
    </submittedName>
</protein>
<comment type="caution">
    <text evidence="4">The sequence shown here is derived from an EMBL/GenBank/DDBJ whole genome shotgun (WGS) entry which is preliminary data.</text>
</comment>
<dbReference type="Gene3D" id="3.40.50.620">
    <property type="entry name" value="HUPs"/>
    <property type="match status" value="1"/>
</dbReference>
<keyword evidence="1" id="KW-1133">Transmembrane helix</keyword>
<dbReference type="InterPro" id="IPR003848">
    <property type="entry name" value="DUF218"/>
</dbReference>
<name>A0A4V2UQ02_9FIRM</name>
<accession>A0A4V2UQ02</accession>
<evidence type="ECO:0000313" key="3">
    <source>
        <dbReference type="EMBL" id="GBU05640.1"/>
    </source>
</evidence>
<feature type="transmembrane region" description="Helical" evidence="1">
    <location>
        <begin position="6"/>
        <end position="23"/>
    </location>
</feature>
<reference evidence="4 5" key="2">
    <citation type="submission" date="2019-03" db="EMBL/GenBank/DDBJ databases">
        <title>Genomic Encyclopedia of Type Strains, Phase IV (KMG-IV): sequencing the most valuable type-strain genomes for metagenomic binning, comparative biology and taxonomic classification.</title>
        <authorList>
            <person name="Goeker M."/>
        </authorList>
    </citation>
    <scope>NUCLEOTIDE SEQUENCE [LARGE SCALE GENOMIC DNA]</scope>
    <source>
        <strain evidence="4 5">DSM 103426</strain>
    </source>
</reference>
<evidence type="ECO:0000313" key="4">
    <source>
        <dbReference type="EMBL" id="TCS68072.1"/>
    </source>
</evidence>